<evidence type="ECO:0000259" key="1">
    <source>
        <dbReference type="Pfam" id="PF13228"/>
    </source>
</evidence>
<reference evidence="2" key="1">
    <citation type="journal article" date="2014" name="Front. Microbiol.">
        <title>High frequency of phylogenetically diverse reductive dehalogenase-homologous genes in deep subseafloor sedimentary metagenomes.</title>
        <authorList>
            <person name="Kawai M."/>
            <person name="Futagami T."/>
            <person name="Toyoda A."/>
            <person name="Takaki Y."/>
            <person name="Nishi S."/>
            <person name="Hori S."/>
            <person name="Arai W."/>
            <person name="Tsubouchi T."/>
            <person name="Morono Y."/>
            <person name="Uchiyama I."/>
            <person name="Ito T."/>
            <person name="Fujiyama A."/>
            <person name="Inagaki F."/>
            <person name="Takami H."/>
        </authorList>
    </citation>
    <scope>NUCLEOTIDE SEQUENCE</scope>
    <source>
        <strain evidence="2">Expedition CK06-06</strain>
    </source>
</reference>
<comment type="caution">
    <text evidence="2">The sequence shown here is derived from an EMBL/GenBank/DDBJ whole genome shotgun (WGS) entry which is preliminary data.</text>
</comment>
<sequence length="123" mass="14318">DPNDSMNQFLQPKSEGKINHRVEITTVTRFIKRHLDIVSTEISEKEWLVIPEHLLLEFTSGKVFFDSLGELTKTRKNLEYYPENVWKFKILSLWEYIAQEVAFVGRTGIIGDEIGSGWKLYGL</sequence>
<dbReference type="AlphaFoldDB" id="X1L0C4"/>
<proteinExistence type="predicted"/>
<gene>
    <name evidence="2" type="ORF">S06H3_23969</name>
</gene>
<feature type="non-terminal residue" evidence="2">
    <location>
        <position position="1"/>
    </location>
</feature>
<evidence type="ECO:0000313" key="2">
    <source>
        <dbReference type="EMBL" id="GAI12418.1"/>
    </source>
</evidence>
<dbReference type="Pfam" id="PF13228">
    <property type="entry name" value="DUF4037"/>
    <property type="match status" value="1"/>
</dbReference>
<organism evidence="2">
    <name type="scientific">marine sediment metagenome</name>
    <dbReference type="NCBI Taxonomy" id="412755"/>
    <lineage>
        <taxon>unclassified sequences</taxon>
        <taxon>metagenomes</taxon>
        <taxon>ecological metagenomes</taxon>
    </lineage>
</organism>
<name>X1L0C4_9ZZZZ</name>
<protein>
    <recommendedName>
        <fullName evidence="1">DUF4037 domain-containing protein</fullName>
    </recommendedName>
</protein>
<feature type="domain" description="DUF4037" evidence="1">
    <location>
        <begin position="47"/>
        <end position="116"/>
    </location>
</feature>
<dbReference type="InterPro" id="IPR025117">
    <property type="entry name" value="DUF4037"/>
</dbReference>
<dbReference type="EMBL" id="BARV01013173">
    <property type="protein sequence ID" value="GAI12418.1"/>
    <property type="molecule type" value="Genomic_DNA"/>
</dbReference>
<accession>X1L0C4</accession>